<protein>
    <submittedName>
        <fullName evidence="2">Uncharacterized protein</fullName>
    </submittedName>
</protein>
<name>A0A6G0WZV8_9STRA</name>
<dbReference type="EMBL" id="VJMJ01000126">
    <property type="protein sequence ID" value="KAF0733135.1"/>
    <property type="molecule type" value="Genomic_DNA"/>
</dbReference>
<sequence>MNLRTQSKTWVSLAKQKAQAPPKPTSSTSALQKQKKDHRAEDELMNVPALHFRWPDDTIRRAPPGWHFPMTTSRAMWESWFQGCAEPRMGPFRLLKQRDLSTSSCRVQMSQARGVMKKLVDLAVSRGIASSGAELEEMPRFKCMAVFDQVYAILSTPEAEGILTEPLRADRTATSPYRHVYELLVKDKHKTGVDVNGNACAKDAAECTMVPWAFPSTTTKAMWLYWYKGDAANEIGPFRHLRSRDVERFANDRRQRKLLSSARVLMEHITEKALERGFVQSVEDLDGMDTTQLEHVFDNVFELVLDGGKGDGSGARLAKKAAKYTFTTVYHTMTTSTSKKRPRGDVI</sequence>
<keyword evidence="3" id="KW-1185">Reference proteome</keyword>
<feature type="compositionally biased region" description="Polar residues" evidence="1">
    <location>
        <begin position="1"/>
        <end position="10"/>
    </location>
</feature>
<evidence type="ECO:0000313" key="2">
    <source>
        <dbReference type="EMBL" id="KAF0733135.1"/>
    </source>
</evidence>
<organism evidence="2 3">
    <name type="scientific">Aphanomyces euteiches</name>
    <dbReference type="NCBI Taxonomy" id="100861"/>
    <lineage>
        <taxon>Eukaryota</taxon>
        <taxon>Sar</taxon>
        <taxon>Stramenopiles</taxon>
        <taxon>Oomycota</taxon>
        <taxon>Saprolegniomycetes</taxon>
        <taxon>Saprolegniales</taxon>
        <taxon>Verrucalvaceae</taxon>
        <taxon>Aphanomyces</taxon>
    </lineage>
</organism>
<dbReference type="AlphaFoldDB" id="A0A6G0WZV8"/>
<feature type="region of interest" description="Disordered" evidence="1">
    <location>
        <begin position="1"/>
        <end position="42"/>
    </location>
</feature>
<reference evidence="2 3" key="1">
    <citation type="submission" date="2019-07" db="EMBL/GenBank/DDBJ databases">
        <title>Genomics analysis of Aphanomyces spp. identifies a new class of oomycete effector associated with host adaptation.</title>
        <authorList>
            <person name="Gaulin E."/>
        </authorList>
    </citation>
    <scope>NUCLEOTIDE SEQUENCE [LARGE SCALE GENOMIC DNA]</scope>
    <source>
        <strain evidence="2 3">ATCC 201684</strain>
    </source>
</reference>
<evidence type="ECO:0000313" key="3">
    <source>
        <dbReference type="Proteomes" id="UP000481153"/>
    </source>
</evidence>
<comment type="caution">
    <text evidence="2">The sequence shown here is derived from an EMBL/GenBank/DDBJ whole genome shotgun (WGS) entry which is preliminary data.</text>
</comment>
<dbReference type="VEuPathDB" id="FungiDB:AeMF1_021309"/>
<gene>
    <name evidence="2" type="ORF">Ae201684_009956</name>
</gene>
<accession>A0A6G0WZV8</accession>
<proteinExistence type="predicted"/>
<dbReference type="Proteomes" id="UP000481153">
    <property type="component" value="Unassembled WGS sequence"/>
</dbReference>
<evidence type="ECO:0000256" key="1">
    <source>
        <dbReference type="SAM" id="MobiDB-lite"/>
    </source>
</evidence>